<accession>A0ACA9S275</accession>
<keyword evidence="2" id="KW-1185">Reference proteome</keyword>
<evidence type="ECO:0000313" key="1">
    <source>
        <dbReference type="EMBL" id="CAG8821169.1"/>
    </source>
</evidence>
<comment type="caution">
    <text evidence="1">The sequence shown here is derived from an EMBL/GenBank/DDBJ whole genome shotgun (WGS) entry which is preliminary data.</text>
</comment>
<reference evidence="1" key="1">
    <citation type="submission" date="2021-06" db="EMBL/GenBank/DDBJ databases">
        <authorList>
            <person name="Kallberg Y."/>
            <person name="Tangrot J."/>
            <person name="Rosling A."/>
        </authorList>
    </citation>
    <scope>NUCLEOTIDE SEQUENCE</scope>
    <source>
        <strain evidence="1">MA461A</strain>
    </source>
</reference>
<feature type="non-terminal residue" evidence="1">
    <location>
        <position position="74"/>
    </location>
</feature>
<evidence type="ECO:0000313" key="2">
    <source>
        <dbReference type="Proteomes" id="UP000789920"/>
    </source>
</evidence>
<gene>
    <name evidence="1" type="ORF">RPERSI_LOCUS25524</name>
</gene>
<name>A0ACA9S275_9GLOM</name>
<proteinExistence type="predicted"/>
<dbReference type="EMBL" id="CAJVQC010084536">
    <property type="protein sequence ID" value="CAG8821169.1"/>
    <property type="molecule type" value="Genomic_DNA"/>
</dbReference>
<sequence>PSYFDNSGYFSRTKLFSYSNGVYFDRINDATLTFNTTKNPDFEKTKQEAVNAWQTELEKVYVEGGTDELNPIFY</sequence>
<organism evidence="1 2">
    <name type="scientific">Racocetra persica</name>
    <dbReference type="NCBI Taxonomy" id="160502"/>
    <lineage>
        <taxon>Eukaryota</taxon>
        <taxon>Fungi</taxon>
        <taxon>Fungi incertae sedis</taxon>
        <taxon>Mucoromycota</taxon>
        <taxon>Glomeromycotina</taxon>
        <taxon>Glomeromycetes</taxon>
        <taxon>Diversisporales</taxon>
        <taxon>Gigasporaceae</taxon>
        <taxon>Racocetra</taxon>
    </lineage>
</organism>
<feature type="non-terminal residue" evidence="1">
    <location>
        <position position="1"/>
    </location>
</feature>
<dbReference type="Proteomes" id="UP000789920">
    <property type="component" value="Unassembled WGS sequence"/>
</dbReference>
<protein>
    <submittedName>
        <fullName evidence="1">11951_t:CDS:1</fullName>
    </submittedName>
</protein>